<dbReference type="Proteomes" id="UP000184512">
    <property type="component" value="Unassembled WGS sequence"/>
</dbReference>
<organism evidence="1 2">
    <name type="scientific">Tessaracoccus bendigoensis DSM 12906</name>
    <dbReference type="NCBI Taxonomy" id="1123357"/>
    <lineage>
        <taxon>Bacteria</taxon>
        <taxon>Bacillati</taxon>
        <taxon>Actinomycetota</taxon>
        <taxon>Actinomycetes</taxon>
        <taxon>Propionibacteriales</taxon>
        <taxon>Propionibacteriaceae</taxon>
        <taxon>Tessaracoccus</taxon>
    </lineage>
</organism>
<dbReference type="STRING" id="1123357.SAMN02745244_01502"/>
<name>A0A1M6FPR6_9ACTN</name>
<accession>A0A1M6FPR6</accession>
<sequence length="73" mass="7605">MCPEIVVGGGVDDRLLEITSTRTKTSKFPAKVNGRQVTVHGLTTWAQGAMAASDALLGPPSAARVGTSETQHQ</sequence>
<proteinExistence type="predicted"/>
<dbReference type="EMBL" id="FQZG01000022">
    <property type="protein sequence ID" value="SHI99666.1"/>
    <property type="molecule type" value="Genomic_DNA"/>
</dbReference>
<evidence type="ECO:0000313" key="2">
    <source>
        <dbReference type="Proteomes" id="UP000184512"/>
    </source>
</evidence>
<protein>
    <submittedName>
        <fullName evidence="1">Uncharacterized protein</fullName>
    </submittedName>
</protein>
<reference evidence="1 2" key="1">
    <citation type="submission" date="2016-11" db="EMBL/GenBank/DDBJ databases">
        <authorList>
            <person name="Jaros S."/>
            <person name="Januszkiewicz K."/>
            <person name="Wedrychowicz H."/>
        </authorList>
    </citation>
    <scope>NUCLEOTIDE SEQUENCE [LARGE SCALE GENOMIC DNA]</scope>
    <source>
        <strain evidence="1 2">DSM 12906</strain>
    </source>
</reference>
<gene>
    <name evidence="1" type="ORF">SAMN02745244_01502</name>
</gene>
<evidence type="ECO:0000313" key="1">
    <source>
        <dbReference type="EMBL" id="SHI99666.1"/>
    </source>
</evidence>
<dbReference type="AlphaFoldDB" id="A0A1M6FPR6"/>
<keyword evidence="2" id="KW-1185">Reference proteome</keyword>